<dbReference type="EMBL" id="CP003221">
    <property type="protein sequence ID" value="EGJ51634.1"/>
    <property type="molecule type" value="Genomic_DNA"/>
</dbReference>
<feature type="transmembrane region" description="Helical" evidence="1">
    <location>
        <begin position="32"/>
        <end position="53"/>
    </location>
</feature>
<gene>
    <name evidence="2" type="ORF">Desaf_3345</name>
</gene>
<dbReference type="KEGG" id="daf:Desaf_3345"/>
<keyword evidence="1" id="KW-0812">Transmembrane</keyword>
<protein>
    <submittedName>
        <fullName evidence="2">Uncharacterized protein</fullName>
    </submittedName>
</protein>
<evidence type="ECO:0000313" key="2">
    <source>
        <dbReference type="EMBL" id="EGJ51634.1"/>
    </source>
</evidence>
<proteinExistence type="predicted"/>
<name>F3Z492_DESAF</name>
<feature type="transmembrane region" description="Helical" evidence="1">
    <location>
        <begin position="74"/>
        <end position="95"/>
    </location>
</feature>
<dbReference type="eggNOG" id="ENOG5031B1G">
    <property type="taxonomic scope" value="Bacteria"/>
</dbReference>
<accession>F3Z492</accession>
<evidence type="ECO:0000313" key="3">
    <source>
        <dbReference type="Proteomes" id="UP000007844"/>
    </source>
</evidence>
<dbReference type="STRING" id="690850.Desaf_3345"/>
<dbReference type="HOGENOM" id="CLU_139042_0_0_7"/>
<dbReference type="Proteomes" id="UP000007844">
    <property type="component" value="Chromosome"/>
</dbReference>
<reference evidence="2 3" key="1">
    <citation type="journal article" date="2011" name="J. Bacteriol.">
        <title>Genome sequence of the mercury-methylating and pleomorphic Desulfovibrio africanus Strain Walvis Bay.</title>
        <authorList>
            <person name="Brown S.D."/>
            <person name="Wall J.D."/>
            <person name="Kucken A.M."/>
            <person name="Gilmour C.C."/>
            <person name="Podar M."/>
            <person name="Brandt C.C."/>
            <person name="Teshima H."/>
            <person name="Detter J.C."/>
            <person name="Han C.S."/>
            <person name="Land M.L."/>
            <person name="Lucas S."/>
            <person name="Han J."/>
            <person name="Pennacchio L."/>
            <person name="Nolan M."/>
            <person name="Pitluck S."/>
            <person name="Woyke T."/>
            <person name="Goodwin L."/>
            <person name="Palumbo A.V."/>
            <person name="Elias D.A."/>
        </authorList>
    </citation>
    <scope>NUCLEOTIDE SEQUENCE [LARGE SCALE GENOMIC DNA]</scope>
    <source>
        <strain evidence="2 3">Walvis Bay</strain>
    </source>
</reference>
<sequence precursor="true">MVRRIPFALAAIITAWPAPAWAVQPHGGPEGLYVHQLGHILFFAAVVKLWLLLRARFRTASRPWRRMRWSAALFALWNVVAFTSHIYEAQVATAIDRGQVPPAWSAPGDASLLSYLIYLSSLDNLILVPAMLFFYLGLRGLLGERP</sequence>
<keyword evidence="3" id="KW-1185">Reference proteome</keyword>
<keyword evidence="1" id="KW-0472">Membrane</keyword>
<evidence type="ECO:0000256" key="1">
    <source>
        <dbReference type="SAM" id="Phobius"/>
    </source>
</evidence>
<feature type="transmembrane region" description="Helical" evidence="1">
    <location>
        <begin position="115"/>
        <end position="138"/>
    </location>
</feature>
<organism evidence="2 3">
    <name type="scientific">Desulfocurvibacter africanus subsp. africanus str. Walvis Bay</name>
    <dbReference type="NCBI Taxonomy" id="690850"/>
    <lineage>
        <taxon>Bacteria</taxon>
        <taxon>Pseudomonadati</taxon>
        <taxon>Thermodesulfobacteriota</taxon>
        <taxon>Desulfovibrionia</taxon>
        <taxon>Desulfovibrionales</taxon>
        <taxon>Desulfovibrionaceae</taxon>
        <taxon>Desulfocurvibacter</taxon>
    </lineage>
</organism>
<dbReference type="AlphaFoldDB" id="F3Z492"/>
<keyword evidence="1" id="KW-1133">Transmembrane helix</keyword>